<sequence>MTYKKTSTYVARPVDEHGNADYSPEENQIWQDLITRQIPIVQGRACDEYIRGIDLLDLPHDRIPQCPEVSSVLRDTTGWALEPVPALIPFDHFFSLLASRKFPAATFIRRREELDYLQEPDIFHEVFGHCPMLTNKACADFTHTYGKLGLKASHADQVMLAKLYWFTIEFGLIKTGTGLRAYGGGILSSKSETVYCLESPIPQRKPFDVMDVLRTPYRIDIIQPIYFVIDSFDVLFSLTEMDLIGMIHQARELGMYEPAYTK</sequence>
<dbReference type="NCBIfam" id="NF008877">
    <property type="entry name" value="PRK11913.1-2"/>
    <property type="match status" value="1"/>
</dbReference>
<dbReference type="Pfam" id="PF00351">
    <property type="entry name" value="Biopterin_H"/>
    <property type="match status" value="1"/>
</dbReference>
<comment type="catalytic activity">
    <reaction evidence="1">
        <text>(6R)-L-erythro-5,6,7,8-tetrahydrobiopterin + L-phenylalanine + O2 = (4aS,6R)-4a-hydroxy-L-erythro-5,6,7,8-tetrahydrobiopterin + L-tyrosine</text>
        <dbReference type="Rhea" id="RHEA:20273"/>
        <dbReference type="ChEBI" id="CHEBI:15379"/>
        <dbReference type="ChEBI" id="CHEBI:15642"/>
        <dbReference type="ChEBI" id="CHEBI:58095"/>
        <dbReference type="ChEBI" id="CHEBI:58315"/>
        <dbReference type="ChEBI" id="CHEBI:59560"/>
        <dbReference type="EC" id="1.14.16.1"/>
    </reaction>
</comment>
<evidence type="ECO:0000256" key="8">
    <source>
        <dbReference type="ARBA" id="ARBA00023002"/>
    </source>
</evidence>
<dbReference type="InterPro" id="IPR036951">
    <property type="entry name" value="ArAA_hydroxylase_sf"/>
</dbReference>
<dbReference type="GO" id="GO:0006559">
    <property type="term" value="P:L-phenylalanine catabolic process"/>
    <property type="evidence" value="ECO:0007669"/>
    <property type="project" value="UniProtKB-UniPathway"/>
</dbReference>
<keyword evidence="16" id="KW-1185">Reference proteome</keyword>
<dbReference type="PRINTS" id="PR00372">
    <property type="entry name" value="FYWHYDRXLASE"/>
</dbReference>
<evidence type="ECO:0000256" key="5">
    <source>
        <dbReference type="ARBA" id="ARBA00011995"/>
    </source>
</evidence>
<comment type="similarity">
    <text evidence="4">Belongs to the biopterin-dependent aromatic amino acid hydroxylase family.</text>
</comment>
<evidence type="ECO:0000256" key="3">
    <source>
        <dbReference type="ARBA" id="ARBA00005088"/>
    </source>
</evidence>
<dbReference type="CDD" id="cd03348">
    <property type="entry name" value="pro_PheOH"/>
    <property type="match status" value="1"/>
</dbReference>
<feature type="binding site" evidence="13">
    <location>
        <position position="129"/>
    </location>
    <ligand>
        <name>Fe cation</name>
        <dbReference type="ChEBI" id="CHEBI:24875"/>
    </ligand>
</feature>
<dbReference type="InterPro" id="IPR036329">
    <property type="entry name" value="Aro-AA_hydroxylase_C_sf"/>
</dbReference>
<evidence type="ECO:0000256" key="9">
    <source>
        <dbReference type="ARBA" id="ARBA00023004"/>
    </source>
</evidence>
<keyword evidence="11" id="KW-0585">Phenylalanine catabolism</keyword>
<proteinExistence type="inferred from homology"/>
<dbReference type="InterPro" id="IPR005960">
    <property type="entry name" value="Phe-4-hydroxylase_mono"/>
</dbReference>
<keyword evidence="8" id="KW-0560">Oxidoreductase</keyword>
<evidence type="ECO:0000259" key="14">
    <source>
        <dbReference type="PROSITE" id="PS51410"/>
    </source>
</evidence>
<evidence type="ECO:0000256" key="7">
    <source>
        <dbReference type="ARBA" id="ARBA00022723"/>
    </source>
</evidence>
<reference evidence="15 16" key="1">
    <citation type="submission" date="2019-08" db="EMBL/GenBank/DDBJ databases">
        <authorList>
            <person name="Guy L."/>
        </authorList>
    </citation>
    <scope>NUCLEOTIDE SEQUENCE [LARGE SCALE GENOMIC DNA]</scope>
    <source>
        <strain evidence="15 16">SGT-108</strain>
    </source>
</reference>
<feature type="domain" description="Biopterin-dependent aromatic amino acid hydroxylase family profile" evidence="14">
    <location>
        <begin position="1"/>
        <end position="262"/>
    </location>
</feature>
<evidence type="ECO:0000256" key="10">
    <source>
        <dbReference type="ARBA" id="ARBA00023033"/>
    </source>
</evidence>
<dbReference type="InterPro" id="IPR019774">
    <property type="entry name" value="Aromatic-AA_hydroxylase_C"/>
</dbReference>
<dbReference type="AlphaFoldDB" id="A0A5E4PJM3"/>
<evidence type="ECO:0000256" key="11">
    <source>
        <dbReference type="ARBA" id="ARBA00023232"/>
    </source>
</evidence>
<dbReference type="EC" id="1.14.16.1" evidence="5"/>
<evidence type="ECO:0000256" key="4">
    <source>
        <dbReference type="ARBA" id="ARBA00009712"/>
    </source>
</evidence>
<evidence type="ECO:0000256" key="13">
    <source>
        <dbReference type="PIRSR" id="PIRSR601273-2"/>
    </source>
</evidence>
<evidence type="ECO:0000313" key="15">
    <source>
        <dbReference type="EMBL" id="VVC77240.1"/>
    </source>
</evidence>
<dbReference type="OrthoDB" id="9780502at2"/>
<evidence type="ECO:0000256" key="2">
    <source>
        <dbReference type="ARBA" id="ARBA00001954"/>
    </source>
</evidence>
<dbReference type="RefSeq" id="WP_148340646.1">
    <property type="nucleotide sequence ID" value="NZ_LR699120.1"/>
</dbReference>
<dbReference type="PROSITE" id="PS00367">
    <property type="entry name" value="BH4_AAA_HYDROXYL_1"/>
    <property type="match status" value="1"/>
</dbReference>
<dbReference type="GO" id="GO:0004505">
    <property type="term" value="F:phenylalanine 4-monooxygenase activity"/>
    <property type="evidence" value="ECO:0007669"/>
    <property type="project" value="UniProtKB-EC"/>
</dbReference>
<dbReference type="PROSITE" id="PS51410">
    <property type="entry name" value="BH4_AAA_HYDROXYL_2"/>
    <property type="match status" value="1"/>
</dbReference>
<dbReference type="EMBL" id="LR699120">
    <property type="protein sequence ID" value="VVC77240.1"/>
    <property type="molecule type" value="Genomic_DNA"/>
</dbReference>
<feature type="binding site" evidence="13">
    <location>
        <position position="169"/>
    </location>
    <ligand>
        <name>Fe cation</name>
        <dbReference type="ChEBI" id="CHEBI:24875"/>
    </ligand>
</feature>
<dbReference type="PANTHER" id="PTHR11473">
    <property type="entry name" value="AROMATIC AMINO ACID HYDROXYLASE"/>
    <property type="match status" value="1"/>
</dbReference>
<dbReference type="GO" id="GO:0005506">
    <property type="term" value="F:iron ion binding"/>
    <property type="evidence" value="ECO:0007669"/>
    <property type="project" value="InterPro"/>
</dbReference>
<dbReference type="PANTHER" id="PTHR11473:SF24">
    <property type="entry name" value="PHENYLALANINE-4-HYDROXYLASE"/>
    <property type="match status" value="1"/>
</dbReference>
<evidence type="ECO:0000313" key="16">
    <source>
        <dbReference type="Proteomes" id="UP000324194"/>
    </source>
</evidence>
<comment type="cofactor">
    <cofactor evidence="2 13">
        <name>Fe(2+)</name>
        <dbReference type="ChEBI" id="CHEBI:29033"/>
    </cofactor>
</comment>
<dbReference type="SUPFAM" id="SSF56534">
    <property type="entry name" value="Aromatic aminoacid monoxygenases, catalytic and oligomerization domains"/>
    <property type="match status" value="1"/>
</dbReference>
<dbReference type="InterPro" id="IPR018301">
    <property type="entry name" value="ArAA_hydroxylase_Fe/CU_BS"/>
</dbReference>
<dbReference type="NCBIfam" id="TIGR01267">
    <property type="entry name" value="Phe4hydrox_mono"/>
    <property type="match status" value="1"/>
</dbReference>
<keyword evidence="10" id="KW-0503">Monooxygenase</keyword>
<comment type="pathway">
    <text evidence="3">Amino-acid degradation; L-phenylalanine degradation; acetoacetate and fumarate from L-phenylalanine: step 1/6.</text>
</comment>
<dbReference type="Gene3D" id="1.10.800.10">
    <property type="entry name" value="Aromatic amino acid hydroxylase"/>
    <property type="match status" value="1"/>
</dbReference>
<keyword evidence="9 13" id="KW-0408">Iron</keyword>
<name>A0A5E4PJM3_9COXI</name>
<protein>
    <recommendedName>
        <fullName evidence="6">Phenylalanine-4-hydroxylase</fullName>
        <ecNumber evidence="5">1.14.16.1</ecNumber>
    </recommendedName>
    <alternativeName>
        <fullName evidence="12">Phe-4-monooxygenase</fullName>
    </alternativeName>
</protein>
<dbReference type="Proteomes" id="UP000324194">
    <property type="component" value="Chromosome 2"/>
</dbReference>
<dbReference type="KEGG" id="asip:AQUSIP_25670"/>
<accession>A0A5E4PJM3</accession>
<organism evidence="15 16">
    <name type="scientific">Aquicella siphonis</name>
    <dbReference type="NCBI Taxonomy" id="254247"/>
    <lineage>
        <taxon>Bacteria</taxon>
        <taxon>Pseudomonadati</taxon>
        <taxon>Pseudomonadota</taxon>
        <taxon>Gammaproteobacteria</taxon>
        <taxon>Legionellales</taxon>
        <taxon>Coxiellaceae</taxon>
        <taxon>Aquicella</taxon>
    </lineage>
</organism>
<keyword evidence="7 13" id="KW-0479">Metal-binding</keyword>
<evidence type="ECO:0000256" key="12">
    <source>
        <dbReference type="ARBA" id="ARBA00029922"/>
    </source>
</evidence>
<dbReference type="UniPathway" id="UPA00139">
    <property type="reaction ID" value="UER00337"/>
</dbReference>
<feature type="binding site" evidence="13">
    <location>
        <position position="124"/>
    </location>
    <ligand>
        <name>Fe cation</name>
        <dbReference type="ChEBI" id="CHEBI:24875"/>
    </ligand>
</feature>
<dbReference type="InterPro" id="IPR001273">
    <property type="entry name" value="ArAA_hydroxylase"/>
</dbReference>
<gene>
    <name evidence="15" type="primary">phhA</name>
    <name evidence="15" type="ORF">AQUSIP_25670</name>
</gene>
<evidence type="ECO:0000256" key="6">
    <source>
        <dbReference type="ARBA" id="ARBA00020276"/>
    </source>
</evidence>
<evidence type="ECO:0000256" key="1">
    <source>
        <dbReference type="ARBA" id="ARBA00001060"/>
    </source>
</evidence>